<gene>
    <name evidence="6" type="ORF">A33K_12757</name>
</gene>
<dbReference type="SUPFAM" id="SSF52540">
    <property type="entry name" value="P-loop containing nucleoside triphosphate hydrolases"/>
    <property type="match status" value="1"/>
</dbReference>
<dbReference type="InterPro" id="IPR003439">
    <property type="entry name" value="ABC_transporter-like_ATP-bd"/>
</dbReference>
<dbReference type="Proteomes" id="UP000004682">
    <property type="component" value="Unassembled WGS sequence"/>
</dbReference>
<comment type="function">
    <text evidence="4">Part of the ABC transporter complex HmuTUV involved in hemin import. Responsible for energy coupling to the transport system.</text>
</comment>
<dbReference type="EC" id="3.6.3.34" evidence="6"/>
<organism evidence="6 7">
    <name type="scientific">Burkholderia humptydooensis MSMB43</name>
    <dbReference type="NCBI Taxonomy" id="441157"/>
    <lineage>
        <taxon>Bacteria</taxon>
        <taxon>Pseudomonadati</taxon>
        <taxon>Pseudomonadota</taxon>
        <taxon>Betaproteobacteria</taxon>
        <taxon>Burkholderiales</taxon>
        <taxon>Burkholderiaceae</taxon>
        <taxon>Burkholderia</taxon>
        <taxon>pseudomallei group</taxon>
    </lineage>
</organism>
<evidence type="ECO:0000313" key="7">
    <source>
        <dbReference type="Proteomes" id="UP000004682"/>
    </source>
</evidence>
<keyword evidence="2" id="KW-1278">Translocase</keyword>
<name>A0ABN0GAC1_9BURK</name>
<evidence type="ECO:0000256" key="4">
    <source>
        <dbReference type="ARBA" id="ARBA00037066"/>
    </source>
</evidence>
<dbReference type="PANTHER" id="PTHR42794">
    <property type="entry name" value="HEMIN IMPORT ATP-BINDING PROTEIN HMUV"/>
    <property type="match status" value="1"/>
</dbReference>
<dbReference type="InterPro" id="IPR027417">
    <property type="entry name" value="P-loop_NTPase"/>
</dbReference>
<evidence type="ECO:0000256" key="1">
    <source>
        <dbReference type="ARBA" id="ARBA00022448"/>
    </source>
</evidence>
<evidence type="ECO:0000313" key="6">
    <source>
        <dbReference type="EMBL" id="EIP89178.1"/>
    </source>
</evidence>
<reference evidence="7" key="1">
    <citation type="journal article" date="2012" name="J. Bacteriol.">
        <title>Revised Genome Sequence of Burkholderia thailandensis MSMB43 with Improved Annotation.</title>
        <authorList>
            <person name="Zhuo Y."/>
            <person name="Liu L."/>
            <person name="Wang Q."/>
            <person name="Liu X."/>
            <person name="Ren B."/>
            <person name="Liu M."/>
            <person name="Ni P."/>
            <person name="Cheng Y.Q."/>
            <person name="Zhang L."/>
        </authorList>
    </citation>
    <scope>NUCLEOTIDE SEQUENCE [LARGE SCALE GENOMIC DNA]</scope>
    <source>
        <strain evidence="7">MSMB43</strain>
    </source>
</reference>
<keyword evidence="7" id="KW-1185">Reference proteome</keyword>
<dbReference type="EMBL" id="JH692061">
    <property type="protein sequence ID" value="EIP89178.1"/>
    <property type="molecule type" value="Genomic_DNA"/>
</dbReference>
<evidence type="ECO:0000256" key="3">
    <source>
        <dbReference type="ARBA" id="ARBA00023136"/>
    </source>
</evidence>
<protein>
    <submittedName>
        <fullName evidence="6">ABC transporter related protein</fullName>
        <ecNumber evidence="6">3.6.3.34</ecNumber>
    </submittedName>
</protein>
<keyword evidence="1" id="KW-0813">Transport</keyword>
<keyword evidence="6" id="KW-0378">Hydrolase</keyword>
<accession>A0ABN0GAC1</accession>
<dbReference type="Pfam" id="PF00005">
    <property type="entry name" value="ABC_tran"/>
    <property type="match status" value="1"/>
</dbReference>
<dbReference type="Gene3D" id="3.40.50.300">
    <property type="entry name" value="P-loop containing nucleotide triphosphate hydrolases"/>
    <property type="match status" value="1"/>
</dbReference>
<dbReference type="PANTHER" id="PTHR42794:SF1">
    <property type="entry name" value="HEMIN IMPORT ATP-BINDING PROTEIN HMUV"/>
    <property type="match status" value="1"/>
</dbReference>
<evidence type="ECO:0000259" key="5">
    <source>
        <dbReference type="Pfam" id="PF00005"/>
    </source>
</evidence>
<proteinExistence type="predicted"/>
<evidence type="ECO:0000256" key="2">
    <source>
        <dbReference type="ARBA" id="ARBA00022967"/>
    </source>
</evidence>
<feature type="domain" description="ABC transporter" evidence="5">
    <location>
        <begin position="5"/>
        <end position="35"/>
    </location>
</feature>
<sequence length="275" mass="29961">MKPLDSLSGSQRQMVGLAQVLVRNTPLLLLDEPTSALDLRWQLLALEAMRDAASRRAAIIVVAMHDLNLASRFCDRMVLLGPDGVLADGLPSEVLEPTRVCGRCAGRTHFGGGAPHTRRAGGSWRRLRDDGPVSAAALSGLFIGMRAAEMRACTLRSLRRLFLVHIDSHRRCGSRCLATEAIYIQPRNVTFSASPFLCASVNVRWLRARSNPNRRDDASARLSPSSRFEPNTVLINPANAALFDSTRRLLSASTQAPSAVLSPILLIDGCIRSRS</sequence>
<dbReference type="GO" id="GO:0016787">
    <property type="term" value="F:hydrolase activity"/>
    <property type="evidence" value="ECO:0007669"/>
    <property type="project" value="UniProtKB-KW"/>
</dbReference>
<keyword evidence="3" id="KW-0472">Membrane</keyword>